<organism evidence="1 2">
    <name type="scientific">Paenibacillus mesotrionivorans</name>
    <dbReference type="NCBI Taxonomy" id="3160968"/>
    <lineage>
        <taxon>Bacteria</taxon>
        <taxon>Bacillati</taxon>
        <taxon>Bacillota</taxon>
        <taxon>Bacilli</taxon>
        <taxon>Bacillales</taxon>
        <taxon>Paenibacillaceae</taxon>
        <taxon>Paenibacillus</taxon>
    </lineage>
</organism>
<comment type="caution">
    <text evidence="1">The sequence shown here is derived from an EMBL/GenBank/DDBJ whole genome shotgun (WGS) entry which is preliminary data.</text>
</comment>
<name>A0ACC7PD23_9BACL</name>
<keyword evidence="2" id="KW-1185">Reference proteome</keyword>
<evidence type="ECO:0000313" key="2">
    <source>
        <dbReference type="Proteomes" id="UP001631969"/>
    </source>
</evidence>
<keyword evidence="1" id="KW-0418">Kinase</keyword>
<reference evidence="1" key="1">
    <citation type="submission" date="2024-12" db="EMBL/GenBank/DDBJ databases">
        <authorList>
            <person name="Wu N."/>
        </authorList>
    </citation>
    <scope>NUCLEOTIDE SEQUENCE</scope>
    <source>
        <strain evidence="1">P15</strain>
    </source>
</reference>
<sequence length="167" mass="18973">MQRNIVLVGFMGTGKTTVGRILANRLGWTFTDTDAFIQEQTGMTISRMFEEHGEAFFRERETEALQELLQRRNQVVSTGGGAVLLEENRRLMLENGLVVAMKAEEAVIVERVRGDKGRPLLQGDVVERVHTLVEARRHAYDFAPVQLHTDRLPPEEAARRIEEMLEA</sequence>
<accession>A0ACC7PD23</accession>
<dbReference type="EMBL" id="JBJURJ010000028">
    <property type="protein sequence ID" value="MFM9332262.1"/>
    <property type="molecule type" value="Genomic_DNA"/>
</dbReference>
<dbReference type="Proteomes" id="UP001631969">
    <property type="component" value="Unassembled WGS sequence"/>
</dbReference>
<protein>
    <submittedName>
        <fullName evidence="1">Shikimate kinase</fullName>
    </submittedName>
</protein>
<evidence type="ECO:0000313" key="1">
    <source>
        <dbReference type="EMBL" id="MFM9332262.1"/>
    </source>
</evidence>
<gene>
    <name evidence="1" type="ORF">ACI1P1_28605</name>
</gene>
<proteinExistence type="predicted"/>
<keyword evidence="1" id="KW-0808">Transferase</keyword>